<dbReference type="EMBL" id="KZ819753">
    <property type="protein sequence ID" value="PWN52872.1"/>
    <property type="molecule type" value="Genomic_DNA"/>
</dbReference>
<gene>
    <name evidence="1" type="ORF">IE53DRAFT_366816</name>
</gene>
<evidence type="ECO:0000313" key="1">
    <source>
        <dbReference type="EMBL" id="PWN52872.1"/>
    </source>
</evidence>
<dbReference type="Proteomes" id="UP000245626">
    <property type="component" value="Unassembled WGS sequence"/>
</dbReference>
<organism evidence="1 2">
    <name type="scientific">Violaceomyces palustris</name>
    <dbReference type="NCBI Taxonomy" id="1673888"/>
    <lineage>
        <taxon>Eukaryota</taxon>
        <taxon>Fungi</taxon>
        <taxon>Dikarya</taxon>
        <taxon>Basidiomycota</taxon>
        <taxon>Ustilaginomycotina</taxon>
        <taxon>Ustilaginomycetes</taxon>
        <taxon>Violaceomycetales</taxon>
        <taxon>Violaceomycetaceae</taxon>
        <taxon>Violaceomyces</taxon>
    </lineage>
</organism>
<sequence>MATQQPAITSPSLLKLGLDGKTPSQINASSASEASNKASLNVPGATNLMGEISSPHQLTDWVDTLISQLENRFDDMSNQVGARMNEMSNRIDALENSIQDLISGASSGSVSVHHTGSATGAED</sequence>
<protein>
    <submittedName>
        <fullName evidence="1">Uncharacterized protein</fullName>
    </submittedName>
</protein>
<reference evidence="1 2" key="1">
    <citation type="journal article" date="2018" name="Mol. Biol. Evol.">
        <title>Broad Genomic Sampling Reveals a Smut Pathogenic Ancestry of the Fungal Clade Ustilaginomycotina.</title>
        <authorList>
            <person name="Kijpornyongpan T."/>
            <person name="Mondo S.J."/>
            <person name="Barry K."/>
            <person name="Sandor L."/>
            <person name="Lee J."/>
            <person name="Lipzen A."/>
            <person name="Pangilinan J."/>
            <person name="LaButti K."/>
            <person name="Hainaut M."/>
            <person name="Henrissat B."/>
            <person name="Grigoriev I.V."/>
            <person name="Spatafora J.W."/>
            <person name="Aime M.C."/>
        </authorList>
    </citation>
    <scope>NUCLEOTIDE SEQUENCE [LARGE SCALE GENOMIC DNA]</scope>
    <source>
        <strain evidence="1 2">SA 807</strain>
    </source>
</reference>
<proteinExistence type="predicted"/>
<accession>A0ACD0P4D7</accession>
<evidence type="ECO:0000313" key="2">
    <source>
        <dbReference type="Proteomes" id="UP000245626"/>
    </source>
</evidence>
<name>A0ACD0P4D7_9BASI</name>
<keyword evidence="2" id="KW-1185">Reference proteome</keyword>